<evidence type="ECO:0000256" key="1">
    <source>
        <dbReference type="SAM" id="Phobius"/>
    </source>
</evidence>
<sequence>MADVVQVIFHVVLSGVLCLSANMLWHSRKLMKRQIEEVELRIQKLKQE</sequence>
<keyword evidence="1" id="KW-1133">Transmembrane helix</keyword>
<gene>
    <name evidence="2" type="ORF">NCTC9380_02806</name>
</gene>
<keyword evidence="1" id="KW-0472">Membrane</keyword>
<dbReference type="Proteomes" id="UP000254031">
    <property type="component" value="Unassembled WGS sequence"/>
</dbReference>
<reference evidence="2 3" key="1">
    <citation type="submission" date="2018-06" db="EMBL/GenBank/DDBJ databases">
        <authorList>
            <consortium name="Pathogen Informatics"/>
            <person name="Doyle S."/>
        </authorList>
    </citation>
    <scope>NUCLEOTIDE SEQUENCE [LARGE SCALE GENOMIC DNA]</scope>
    <source>
        <strain evidence="2 3">NCTC9380</strain>
    </source>
</reference>
<dbReference type="AlphaFoldDB" id="A0A378NNG1"/>
<evidence type="ECO:0000313" key="2">
    <source>
        <dbReference type="EMBL" id="STY67448.1"/>
    </source>
</evidence>
<dbReference type="RefSeq" id="WP_021279379.1">
    <property type="nucleotide sequence ID" value="NZ_CP017515.1"/>
</dbReference>
<evidence type="ECO:0000313" key="3">
    <source>
        <dbReference type="Proteomes" id="UP000254031"/>
    </source>
</evidence>
<feature type="transmembrane region" description="Helical" evidence="1">
    <location>
        <begin position="6"/>
        <end position="25"/>
    </location>
</feature>
<proteinExistence type="predicted"/>
<dbReference type="EMBL" id="UGPL01000006">
    <property type="protein sequence ID" value="STY67448.1"/>
    <property type="molecule type" value="Genomic_DNA"/>
</dbReference>
<name>A0A378NNG1_MANHA</name>
<protein>
    <submittedName>
        <fullName evidence="2">Uncharacterized protein</fullName>
    </submittedName>
</protein>
<keyword evidence="1" id="KW-0812">Transmembrane</keyword>
<organism evidence="2 3">
    <name type="scientific">Mannheimia haemolytica</name>
    <name type="common">Pasteurella haemolytica</name>
    <dbReference type="NCBI Taxonomy" id="75985"/>
    <lineage>
        <taxon>Bacteria</taxon>
        <taxon>Pseudomonadati</taxon>
        <taxon>Pseudomonadota</taxon>
        <taxon>Gammaproteobacteria</taxon>
        <taxon>Pasteurellales</taxon>
        <taxon>Pasteurellaceae</taxon>
        <taxon>Mannheimia</taxon>
    </lineage>
</organism>
<accession>A0A378NNG1</accession>